<dbReference type="PROSITE" id="PS00524">
    <property type="entry name" value="SMB_1"/>
    <property type="match status" value="2"/>
</dbReference>
<dbReference type="SMART" id="SM00201">
    <property type="entry name" value="SO"/>
    <property type="match status" value="2"/>
</dbReference>
<keyword evidence="5" id="KW-1015">Disulfide bond</keyword>
<accession>A0A2D0ST72</accession>
<dbReference type="GO" id="GO:0030247">
    <property type="term" value="F:polysaccharide binding"/>
    <property type="evidence" value="ECO:0007669"/>
    <property type="project" value="InterPro"/>
</dbReference>
<keyword evidence="2" id="KW-0964">Secreted</keyword>
<comment type="subcellular location">
    <subcellularLocation>
        <location evidence="1">Secreted</location>
    </subcellularLocation>
</comment>
<dbReference type="Pfam" id="PF00045">
    <property type="entry name" value="Hemopexin"/>
    <property type="match status" value="1"/>
</dbReference>
<dbReference type="InterPro" id="IPR001212">
    <property type="entry name" value="Somatomedin_B_dom"/>
</dbReference>
<evidence type="ECO:0000256" key="8">
    <source>
        <dbReference type="SAM" id="SignalP"/>
    </source>
</evidence>
<dbReference type="GO" id="GO:0006955">
    <property type="term" value="P:immune response"/>
    <property type="evidence" value="ECO:0007669"/>
    <property type="project" value="InterPro"/>
</dbReference>
<dbReference type="GO" id="GO:0005615">
    <property type="term" value="C:extracellular space"/>
    <property type="evidence" value="ECO:0007669"/>
    <property type="project" value="TreeGrafter"/>
</dbReference>
<dbReference type="InterPro" id="IPR051298">
    <property type="entry name" value="Heme_transport/Cell_adhesion"/>
</dbReference>
<dbReference type="PRINTS" id="PR00022">
    <property type="entry name" value="SOMATOMEDINB"/>
</dbReference>
<dbReference type="AlphaFoldDB" id="A0A2D0ST72"/>
<dbReference type="InterPro" id="IPR036375">
    <property type="entry name" value="Hemopexin-like_dom_sf"/>
</dbReference>
<evidence type="ECO:0000256" key="7">
    <source>
        <dbReference type="PROSITE-ProRule" id="PRU01011"/>
    </source>
</evidence>
<keyword evidence="4" id="KW-0677">Repeat</keyword>
<keyword evidence="10" id="KW-1185">Reference proteome</keyword>
<dbReference type="InterPro" id="IPR020436">
    <property type="entry name" value="SMB_chordata"/>
</dbReference>
<feature type="repeat" description="Hemopexin" evidence="7">
    <location>
        <begin position="299"/>
        <end position="346"/>
    </location>
</feature>
<evidence type="ECO:0000256" key="5">
    <source>
        <dbReference type="ARBA" id="ARBA00023157"/>
    </source>
</evidence>
<dbReference type="Gene3D" id="2.110.10.10">
    <property type="entry name" value="Hemopexin-like domain"/>
    <property type="match status" value="1"/>
</dbReference>
<dbReference type="RefSeq" id="XP_017345893.1">
    <property type="nucleotide sequence ID" value="XM_017490404.3"/>
</dbReference>
<keyword evidence="6" id="KW-0325">Glycoprotein</keyword>
<evidence type="ECO:0000259" key="9">
    <source>
        <dbReference type="PROSITE" id="PS50958"/>
    </source>
</evidence>
<dbReference type="KEGG" id="ipu:108277588"/>
<feature type="domain" description="SMB" evidence="9">
    <location>
        <begin position="24"/>
        <end position="67"/>
    </location>
</feature>
<organism evidence="10 11">
    <name type="scientific">Ictalurus punctatus</name>
    <name type="common">Channel catfish</name>
    <name type="synonym">Silurus punctatus</name>
    <dbReference type="NCBI Taxonomy" id="7998"/>
    <lineage>
        <taxon>Eukaryota</taxon>
        <taxon>Metazoa</taxon>
        <taxon>Chordata</taxon>
        <taxon>Craniata</taxon>
        <taxon>Vertebrata</taxon>
        <taxon>Euteleostomi</taxon>
        <taxon>Actinopterygii</taxon>
        <taxon>Neopterygii</taxon>
        <taxon>Teleostei</taxon>
        <taxon>Ostariophysi</taxon>
        <taxon>Siluriformes</taxon>
        <taxon>Ictaluridae</taxon>
        <taxon>Ictalurus</taxon>
    </lineage>
</organism>
<evidence type="ECO:0000256" key="1">
    <source>
        <dbReference type="ARBA" id="ARBA00004613"/>
    </source>
</evidence>
<dbReference type="Pfam" id="PF01033">
    <property type="entry name" value="Somatomedin_B"/>
    <property type="match status" value="2"/>
</dbReference>
<gene>
    <name evidence="11" type="primary">prg4a</name>
</gene>
<dbReference type="OrthoDB" id="413699at2759"/>
<reference evidence="10" key="1">
    <citation type="journal article" date="2016" name="Nat. Commun.">
        <title>The channel catfish genome sequence provides insights into the evolution of scale formation in teleosts.</title>
        <authorList>
            <person name="Liu Z."/>
            <person name="Liu S."/>
            <person name="Yao J."/>
            <person name="Bao L."/>
            <person name="Zhang J."/>
            <person name="Li Y."/>
            <person name="Jiang C."/>
            <person name="Sun L."/>
            <person name="Wang R."/>
            <person name="Zhang Y."/>
            <person name="Zhou T."/>
            <person name="Zeng Q."/>
            <person name="Fu Q."/>
            <person name="Gao S."/>
            <person name="Li N."/>
            <person name="Koren S."/>
            <person name="Jiang Y."/>
            <person name="Zimin A."/>
            <person name="Xu P."/>
            <person name="Phillippy A.M."/>
            <person name="Geng X."/>
            <person name="Song L."/>
            <person name="Sun F."/>
            <person name="Li C."/>
            <person name="Wang X."/>
            <person name="Chen A."/>
            <person name="Jin Y."/>
            <person name="Yuan Z."/>
            <person name="Yang Y."/>
            <person name="Tan S."/>
            <person name="Peatman E."/>
            <person name="Lu J."/>
            <person name="Qin Z."/>
            <person name="Dunham R."/>
            <person name="Li Z."/>
            <person name="Sonstegard T."/>
            <person name="Feng J."/>
            <person name="Danzmann R.G."/>
            <person name="Schroeder S."/>
            <person name="Scheffler B."/>
            <person name="Duke M.V."/>
            <person name="Ballard L."/>
            <person name="Kucuktas H."/>
            <person name="Kaltenboeck L."/>
            <person name="Liu H."/>
            <person name="Armbruster J."/>
            <person name="Xie Y."/>
            <person name="Kirby M.L."/>
            <person name="Tian Y."/>
            <person name="Flanagan M.E."/>
            <person name="Mu W."/>
            <person name="Waldbieser G.C."/>
        </authorList>
    </citation>
    <scope>NUCLEOTIDE SEQUENCE [LARGE SCALE GENOMIC DNA]</scope>
    <source>
        <strain evidence="10">SDA103</strain>
    </source>
</reference>
<dbReference type="PANTHER" id="PTHR22917:SF8">
    <property type="entry name" value="PROTEOGLYCAN 4 ISOFORM X1"/>
    <property type="match status" value="1"/>
</dbReference>
<evidence type="ECO:0000256" key="3">
    <source>
        <dbReference type="ARBA" id="ARBA00022729"/>
    </source>
</evidence>
<dbReference type="Gene3D" id="4.10.410.20">
    <property type="match status" value="2"/>
</dbReference>
<evidence type="ECO:0000256" key="4">
    <source>
        <dbReference type="ARBA" id="ARBA00022737"/>
    </source>
</evidence>
<dbReference type="SUPFAM" id="SSF50923">
    <property type="entry name" value="Hemopexin-like domain"/>
    <property type="match status" value="1"/>
</dbReference>
<reference evidence="11" key="2">
    <citation type="submission" date="2025-08" db="UniProtKB">
        <authorList>
            <consortium name="RefSeq"/>
        </authorList>
    </citation>
    <scope>IDENTIFICATION</scope>
    <source>
        <tissue evidence="11">Blood</tissue>
    </source>
</reference>
<feature type="domain" description="SMB" evidence="9">
    <location>
        <begin position="68"/>
        <end position="107"/>
    </location>
</feature>
<dbReference type="InterPro" id="IPR018487">
    <property type="entry name" value="Hemopexin-like_repeat"/>
</dbReference>
<dbReference type="PROSITE" id="PS51642">
    <property type="entry name" value="HEMOPEXIN_2"/>
    <property type="match status" value="1"/>
</dbReference>
<proteinExistence type="predicted"/>
<keyword evidence="3 8" id="KW-0732">Signal</keyword>
<evidence type="ECO:0000313" key="10">
    <source>
        <dbReference type="Proteomes" id="UP000221080"/>
    </source>
</evidence>
<name>A0A2D0ST72_ICTPU</name>
<dbReference type="SMART" id="SM00120">
    <property type="entry name" value="HX"/>
    <property type="match status" value="2"/>
</dbReference>
<dbReference type="PROSITE" id="PS50958">
    <property type="entry name" value="SMB_2"/>
    <property type="match status" value="2"/>
</dbReference>
<dbReference type="GO" id="GO:0005044">
    <property type="term" value="F:scavenger receptor activity"/>
    <property type="evidence" value="ECO:0007669"/>
    <property type="project" value="InterPro"/>
</dbReference>
<evidence type="ECO:0000256" key="2">
    <source>
        <dbReference type="ARBA" id="ARBA00022525"/>
    </source>
</evidence>
<dbReference type="PANTHER" id="PTHR22917">
    <property type="entry name" value="HEMOPEXIN DOMAIN-CONTAINING PROTEIN"/>
    <property type="match status" value="1"/>
</dbReference>
<dbReference type="InterPro" id="IPR036024">
    <property type="entry name" value="Somatomedin_B-like_dom_sf"/>
</dbReference>
<dbReference type="SUPFAM" id="SSF90188">
    <property type="entry name" value="Somatomedin B domain"/>
    <property type="match status" value="2"/>
</dbReference>
<dbReference type="InterPro" id="IPR000585">
    <property type="entry name" value="Hemopexin-like_dom"/>
</dbReference>
<feature type="signal peptide" evidence="8">
    <location>
        <begin position="1"/>
        <end position="24"/>
    </location>
</feature>
<dbReference type="CDD" id="cd00094">
    <property type="entry name" value="HX"/>
    <property type="match status" value="1"/>
</dbReference>
<evidence type="ECO:0000313" key="11">
    <source>
        <dbReference type="RefSeq" id="XP_017345893.1"/>
    </source>
</evidence>
<dbReference type="Proteomes" id="UP000221080">
    <property type="component" value="Chromosome 17"/>
</dbReference>
<protein>
    <submittedName>
        <fullName evidence="11">Proteoglycan 4a</fullName>
    </submittedName>
</protein>
<feature type="chain" id="PRO_5012497324" evidence="8">
    <location>
        <begin position="25"/>
        <end position="481"/>
    </location>
</feature>
<evidence type="ECO:0000256" key="6">
    <source>
        <dbReference type="ARBA" id="ARBA00023180"/>
    </source>
</evidence>
<dbReference type="CTD" id="336351"/>
<sequence>MMASWTLISSVLLIACMLLQHCATQTSCRGRCGEPFSRGKICTCDNDCLTYNECCKDYEEVCTYRGSCRGRCQEAFRRGRECECDPDCTLYNSCCPDYNTHCDMNYSAPEVRINKMSGACADGSFRSALPHGQDTPDAIVDGGSVVELLPLTEDLASHLPADANLHLTLPPAIPVENTAGPAHAGAFSPGEPFADVQVSISISGQASEVPNQHSGVSELLAGRPSTLTDIAQALEAASTAGLPHQNSSPDLCNGLPINGVTSPFNGSIIVFQGHFFWMLDPKTRAAGPARSITADLGIPSPIDTAFTRCNCEGKTYIIKGDNYWSFQNGVMEPGYPRSVSKDFGGLSGSIVAALSVPATRNRPEMVYFFKKGGMVQKLTYPAGSGPICTGKKGKNPISAKNRQPVRLSGEININLKWKGFPTPVTSALSMPNPRKPDGFEYYVFSWPKVFSIKISSDIPVLVSPAKPSAENDVRTWLSCPQ</sequence>
<dbReference type="GeneID" id="108277588"/>